<gene>
    <name evidence="1" type="ORF">U5817_17145</name>
</gene>
<evidence type="ECO:0000313" key="1">
    <source>
        <dbReference type="EMBL" id="WRL44927.1"/>
    </source>
</evidence>
<dbReference type="RefSeq" id="WP_407278192.1">
    <property type="nucleotide sequence ID" value="NZ_CP141259.1"/>
</dbReference>
<proteinExistence type="predicted"/>
<reference evidence="1 2" key="1">
    <citation type="submission" date="2023-12" db="EMBL/GenBank/DDBJ databases">
        <title>A. evansii MAY27, complete genome.</title>
        <authorList>
            <person name="Wang Y."/>
        </authorList>
    </citation>
    <scope>NUCLEOTIDE SEQUENCE [LARGE SCALE GENOMIC DNA]</scope>
    <source>
        <strain evidence="1 2">MAY27</strain>
    </source>
</reference>
<organism evidence="1 2">
    <name type="scientific">Aromatoleum evansii</name>
    <name type="common">Azoarcus evansii</name>
    <dbReference type="NCBI Taxonomy" id="59406"/>
    <lineage>
        <taxon>Bacteria</taxon>
        <taxon>Pseudomonadati</taxon>
        <taxon>Pseudomonadota</taxon>
        <taxon>Betaproteobacteria</taxon>
        <taxon>Rhodocyclales</taxon>
        <taxon>Rhodocyclaceae</taxon>
        <taxon>Aromatoleum</taxon>
    </lineage>
</organism>
<dbReference type="Proteomes" id="UP001626593">
    <property type="component" value="Chromosome"/>
</dbReference>
<accession>A0ABZ1AGC5</accession>
<name>A0ABZ1AGC5_AROEV</name>
<sequence length="102" mass="11464">MNLLLQALQSPESVQAVWNQVRVQYPEIAEPTVVLAMRRLAEVWKALFPAEQVRLINLLIQRVVLLSDGIDIVWREVGWEELAGELASNTIGGEMLEVEAAQ</sequence>
<dbReference type="EMBL" id="CP141259">
    <property type="protein sequence ID" value="WRL44927.1"/>
    <property type="molecule type" value="Genomic_DNA"/>
</dbReference>
<evidence type="ECO:0000313" key="2">
    <source>
        <dbReference type="Proteomes" id="UP001626593"/>
    </source>
</evidence>
<protein>
    <submittedName>
        <fullName evidence="1">Uncharacterized protein</fullName>
    </submittedName>
</protein>
<keyword evidence="2" id="KW-1185">Reference proteome</keyword>